<protein>
    <submittedName>
        <fullName evidence="1">Uncharacterized protein</fullName>
    </submittedName>
</protein>
<reference evidence="1" key="1">
    <citation type="submission" date="2014-09" db="EMBL/GenBank/DDBJ databases">
        <authorList>
            <person name="Magalhaes I.L.F."/>
            <person name="Oliveira U."/>
            <person name="Santos F.R."/>
            <person name="Vidigal T.H.D.A."/>
            <person name="Brescovit A.D."/>
            <person name="Santos A.J."/>
        </authorList>
    </citation>
    <scope>NUCLEOTIDE SEQUENCE</scope>
    <source>
        <tissue evidence="1">Shoot tissue taken approximately 20 cm above the soil surface</tissue>
    </source>
</reference>
<reference evidence="1" key="2">
    <citation type="journal article" date="2015" name="Data Brief">
        <title>Shoot transcriptome of the giant reed, Arundo donax.</title>
        <authorList>
            <person name="Barrero R.A."/>
            <person name="Guerrero F.D."/>
            <person name="Moolhuijzen P."/>
            <person name="Goolsby J.A."/>
            <person name="Tidwell J."/>
            <person name="Bellgard S.E."/>
            <person name="Bellgard M.I."/>
        </authorList>
    </citation>
    <scope>NUCLEOTIDE SEQUENCE</scope>
    <source>
        <tissue evidence="1">Shoot tissue taken approximately 20 cm above the soil surface</tissue>
    </source>
</reference>
<name>A0A0A8ZJZ2_ARUDO</name>
<evidence type="ECO:0000313" key="1">
    <source>
        <dbReference type="EMBL" id="JAD35167.1"/>
    </source>
</evidence>
<dbReference type="EMBL" id="GBRH01262728">
    <property type="protein sequence ID" value="JAD35167.1"/>
    <property type="molecule type" value="Transcribed_RNA"/>
</dbReference>
<proteinExistence type="predicted"/>
<accession>A0A0A8ZJZ2</accession>
<dbReference type="AlphaFoldDB" id="A0A0A8ZJZ2"/>
<sequence length="42" mass="4505">MKSLQSKQGLGLGKFIYLPLNRSASLIKASIPGRICGLGKFI</sequence>
<organism evidence="1">
    <name type="scientific">Arundo donax</name>
    <name type="common">Giant reed</name>
    <name type="synonym">Donax arundinaceus</name>
    <dbReference type="NCBI Taxonomy" id="35708"/>
    <lineage>
        <taxon>Eukaryota</taxon>
        <taxon>Viridiplantae</taxon>
        <taxon>Streptophyta</taxon>
        <taxon>Embryophyta</taxon>
        <taxon>Tracheophyta</taxon>
        <taxon>Spermatophyta</taxon>
        <taxon>Magnoliopsida</taxon>
        <taxon>Liliopsida</taxon>
        <taxon>Poales</taxon>
        <taxon>Poaceae</taxon>
        <taxon>PACMAD clade</taxon>
        <taxon>Arundinoideae</taxon>
        <taxon>Arundineae</taxon>
        <taxon>Arundo</taxon>
    </lineage>
</organism>